<accession>A0A0K2QR77</accession>
<dbReference type="EMBL" id="AP014927">
    <property type="protein sequence ID" value="BAS04826.1"/>
    <property type="molecule type" value="Genomic_DNA"/>
</dbReference>
<protein>
    <submittedName>
        <fullName evidence="1">Uncharacterized protein</fullName>
    </submittedName>
</protein>
<name>A0A0K2QR77_9CAUD</name>
<proteinExistence type="predicted"/>
<dbReference type="OrthoDB" id="31725at10239"/>
<dbReference type="RefSeq" id="YP_009207838.1">
    <property type="nucleotide sequence ID" value="NC_028899.1"/>
</dbReference>
<evidence type="ECO:0000313" key="2">
    <source>
        <dbReference type="Proteomes" id="UP000202583"/>
    </source>
</evidence>
<keyword evidence="2" id="KW-1185">Reference proteome</keyword>
<sequence>MSEQFKLPAKIQSLSDRIFSHLDGKVDSKGNFDEEVQKTVFRTIATEDGRDVDRMIEDDNYRSDFIAGITHAGSRAVERAMRDNKDLGTASGSFEIGRGSLDIAFERHSRVPNRVLDKETGNFRVDGEKDVYGSTTVKYATYGAKNSRGDLAKVREAIGVTFTSAFGS</sequence>
<evidence type="ECO:0000313" key="1">
    <source>
        <dbReference type="EMBL" id="BAS04826.1"/>
    </source>
</evidence>
<dbReference type="Proteomes" id="UP000202583">
    <property type="component" value="Segment"/>
</dbReference>
<dbReference type="KEGG" id="vg:26634495"/>
<reference evidence="1 2" key="1">
    <citation type="submission" date="2015-07" db="EMBL/GenBank/DDBJ databases">
        <title>Two Asian jumbo phage RSL2 and RSF1 infecting the phytopathogen Ralstonia solanacearum share common features related to the phi-KZ-like phages.</title>
        <authorList>
            <person name="Kawasaki T."/>
            <person name="Fujie M."/>
            <person name="Chatchawankanphanich O."/>
            <person name="Ogata H."/>
            <person name="Yamada T."/>
        </authorList>
    </citation>
    <scope>NUCLEOTIDE SEQUENCE [LARGE SCALE GENOMIC DNA]</scope>
    <source>
        <strain evidence="1 2">RSF1</strain>
    </source>
</reference>
<organism evidence="1 2">
    <name type="scientific">Ralstonia phage RSF1</name>
    <dbReference type="NCBI Taxonomy" id="1689679"/>
    <lineage>
        <taxon>Viruses</taxon>
        <taxon>Duplodnaviria</taxon>
        <taxon>Heunggongvirae</taxon>
        <taxon>Uroviricota</taxon>
        <taxon>Caudoviricetes</taxon>
        <taxon>Chimalliviridae</taxon>
        <taxon>Chiangmaivirus</taxon>
        <taxon>Chiangmaivirus RSF1</taxon>
    </lineage>
</organism>
<dbReference type="GeneID" id="26634495"/>